<evidence type="ECO:0000313" key="11">
    <source>
        <dbReference type="Proteomes" id="UP001154282"/>
    </source>
</evidence>
<dbReference type="Proteomes" id="UP001154282">
    <property type="component" value="Unassembled WGS sequence"/>
</dbReference>
<proteinExistence type="predicted"/>
<name>A0AAV0HU02_9ROSI</name>
<feature type="region of interest" description="Disordered" evidence="8">
    <location>
        <begin position="275"/>
        <end position="426"/>
    </location>
</feature>
<keyword evidence="7" id="KW-0067">ATP-binding</keyword>
<keyword evidence="4" id="KW-0808">Transferase</keyword>
<dbReference type="EMBL" id="CAMGYJ010000002">
    <property type="protein sequence ID" value="CAI0387530.1"/>
    <property type="molecule type" value="Genomic_DNA"/>
</dbReference>
<dbReference type="Pfam" id="PF07714">
    <property type="entry name" value="PK_Tyr_Ser-Thr"/>
    <property type="match status" value="1"/>
</dbReference>
<feature type="compositionally biased region" description="Basic residues" evidence="8">
    <location>
        <begin position="28"/>
        <end position="41"/>
    </location>
</feature>
<dbReference type="GO" id="GO:0005886">
    <property type="term" value="C:plasma membrane"/>
    <property type="evidence" value="ECO:0007669"/>
    <property type="project" value="UniProtKB-SubCell"/>
</dbReference>
<evidence type="ECO:0000256" key="7">
    <source>
        <dbReference type="ARBA" id="ARBA00022840"/>
    </source>
</evidence>
<evidence type="ECO:0000256" key="8">
    <source>
        <dbReference type="SAM" id="MobiDB-lite"/>
    </source>
</evidence>
<dbReference type="AlphaFoldDB" id="A0AAV0HU02"/>
<evidence type="ECO:0000256" key="4">
    <source>
        <dbReference type="ARBA" id="ARBA00022679"/>
    </source>
</evidence>
<dbReference type="InterPro" id="IPR001245">
    <property type="entry name" value="Ser-Thr/Tyr_kinase_cat_dom"/>
</dbReference>
<reference evidence="10" key="1">
    <citation type="submission" date="2022-08" db="EMBL/GenBank/DDBJ databases">
        <authorList>
            <person name="Gutierrez-Valencia J."/>
        </authorList>
    </citation>
    <scope>NUCLEOTIDE SEQUENCE</scope>
</reference>
<evidence type="ECO:0000256" key="5">
    <source>
        <dbReference type="ARBA" id="ARBA00022741"/>
    </source>
</evidence>
<sequence length="426" mass="46294">MTAEKSWWSAFLSSCLFGSQDETTHHDRNNKRKKKDKKKKSTSSSSPSSSPRAKKQQQHPVMMTITKQGSFHGRVSISDLSNPDSLSSDLSASLAGSNLHVFTLAELKVITQSFSSGNFLGEGGFGPVHKGFIDDKLRPGSLKAQPVAVKLLDLDGLQGHREWLTEVIFLGQLRHPHLVKLIGYCCEEEHRLLVYEYMPRGSLENHLFRLCGVASMVNEDEDRFGSGERPPVPPRVRQAGDLPRLQGLQHPARLRLHRQALRFRAGERRAGRVRHPHLDTCHGDPGLRGARVHHDGAPDVDERRVQLRGGPAGAPHGEEVRGQGPAPEGAEPGGVGQAHAQRPQAAGPDHGPAAGGAVLRDRGEEGGGAGVPVPQPPAQAQAQHEPGGQDVGAAQGLQRLRDGHVRLRGPHGGQERRRRRRGEGEN</sequence>
<dbReference type="InterPro" id="IPR050823">
    <property type="entry name" value="Plant_Ser_Thr_Prot_Kinase"/>
</dbReference>
<evidence type="ECO:0000256" key="1">
    <source>
        <dbReference type="ARBA" id="ARBA00004236"/>
    </source>
</evidence>
<dbReference type="PROSITE" id="PS50011">
    <property type="entry name" value="PROTEIN_KINASE_DOM"/>
    <property type="match status" value="1"/>
</dbReference>
<dbReference type="PANTHER" id="PTHR45621">
    <property type="entry name" value="OS01G0588500 PROTEIN-RELATED"/>
    <property type="match status" value="1"/>
</dbReference>
<evidence type="ECO:0000259" key="9">
    <source>
        <dbReference type="PROSITE" id="PS50011"/>
    </source>
</evidence>
<keyword evidence="3" id="KW-0472">Membrane</keyword>
<evidence type="ECO:0000256" key="3">
    <source>
        <dbReference type="ARBA" id="ARBA00022475"/>
    </source>
</evidence>
<evidence type="ECO:0000256" key="6">
    <source>
        <dbReference type="ARBA" id="ARBA00022777"/>
    </source>
</evidence>
<evidence type="ECO:0000256" key="2">
    <source>
        <dbReference type="ARBA" id="ARBA00012513"/>
    </source>
</evidence>
<feature type="compositionally biased region" description="Low complexity" evidence="8">
    <location>
        <begin position="378"/>
        <end position="388"/>
    </location>
</feature>
<feature type="compositionally biased region" description="Basic and acidic residues" evidence="8">
    <location>
        <begin position="292"/>
        <end position="305"/>
    </location>
</feature>
<dbReference type="InterPro" id="IPR000719">
    <property type="entry name" value="Prot_kinase_dom"/>
</dbReference>
<feature type="compositionally biased region" description="Low complexity" evidence="8">
    <location>
        <begin position="343"/>
        <end position="357"/>
    </location>
</feature>
<feature type="compositionally biased region" description="Basic residues" evidence="8">
    <location>
        <begin position="416"/>
        <end position="426"/>
    </location>
</feature>
<keyword evidence="6" id="KW-0418">Kinase</keyword>
<protein>
    <recommendedName>
        <fullName evidence="2">non-specific serine/threonine protein kinase</fullName>
        <ecNumber evidence="2">2.7.11.1</ecNumber>
    </recommendedName>
</protein>
<gene>
    <name evidence="10" type="ORF">LITE_LOCUS5491</name>
</gene>
<comment type="caution">
    <text evidence="10">The sequence shown here is derived from an EMBL/GenBank/DDBJ whole genome shotgun (WGS) entry which is preliminary data.</text>
</comment>
<organism evidence="10 11">
    <name type="scientific">Linum tenue</name>
    <dbReference type="NCBI Taxonomy" id="586396"/>
    <lineage>
        <taxon>Eukaryota</taxon>
        <taxon>Viridiplantae</taxon>
        <taxon>Streptophyta</taxon>
        <taxon>Embryophyta</taxon>
        <taxon>Tracheophyta</taxon>
        <taxon>Spermatophyta</taxon>
        <taxon>Magnoliopsida</taxon>
        <taxon>eudicotyledons</taxon>
        <taxon>Gunneridae</taxon>
        <taxon>Pentapetalae</taxon>
        <taxon>rosids</taxon>
        <taxon>fabids</taxon>
        <taxon>Malpighiales</taxon>
        <taxon>Linaceae</taxon>
        <taxon>Linum</taxon>
    </lineage>
</organism>
<dbReference type="EC" id="2.7.11.1" evidence="2"/>
<accession>A0AAV0HU02</accession>
<keyword evidence="5" id="KW-0547">Nucleotide-binding</keyword>
<dbReference type="SUPFAM" id="SSF56112">
    <property type="entry name" value="Protein kinase-like (PK-like)"/>
    <property type="match status" value="1"/>
</dbReference>
<feature type="domain" description="Protein kinase" evidence="9">
    <location>
        <begin position="114"/>
        <end position="426"/>
    </location>
</feature>
<dbReference type="GO" id="GO:0004674">
    <property type="term" value="F:protein serine/threonine kinase activity"/>
    <property type="evidence" value="ECO:0007669"/>
    <property type="project" value="UniProtKB-EC"/>
</dbReference>
<dbReference type="GO" id="GO:0005524">
    <property type="term" value="F:ATP binding"/>
    <property type="evidence" value="ECO:0007669"/>
    <property type="project" value="UniProtKB-KW"/>
</dbReference>
<keyword evidence="11" id="KW-1185">Reference proteome</keyword>
<dbReference type="Gene3D" id="3.30.200.20">
    <property type="entry name" value="Phosphorylase Kinase, domain 1"/>
    <property type="match status" value="1"/>
</dbReference>
<dbReference type="InterPro" id="IPR011009">
    <property type="entry name" value="Kinase-like_dom_sf"/>
</dbReference>
<dbReference type="FunFam" id="3.30.200.20:FF:000228">
    <property type="entry name" value="Serine/threonine-protein kinase BIK1"/>
    <property type="match status" value="1"/>
</dbReference>
<feature type="region of interest" description="Disordered" evidence="8">
    <location>
        <begin position="20"/>
        <end position="60"/>
    </location>
</feature>
<comment type="subcellular location">
    <subcellularLocation>
        <location evidence="1">Cell membrane</location>
    </subcellularLocation>
</comment>
<keyword evidence="3" id="KW-1003">Cell membrane</keyword>
<evidence type="ECO:0000313" key="10">
    <source>
        <dbReference type="EMBL" id="CAI0387530.1"/>
    </source>
</evidence>
<feature type="compositionally biased region" description="Low complexity" evidence="8">
    <location>
        <begin position="42"/>
        <end position="51"/>
    </location>
</feature>